<reference evidence="1" key="2">
    <citation type="journal article" date="2015" name="Fish Shellfish Immunol.">
        <title>Early steps in the European eel (Anguilla anguilla)-Vibrio vulnificus interaction in the gills: Role of the RtxA13 toxin.</title>
        <authorList>
            <person name="Callol A."/>
            <person name="Pajuelo D."/>
            <person name="Ebbesson L."/>
            <person name="Teles M."/>
            <person name="MacKenzie S."/>
            <person name="Amaro C."/>
        </authorList>
    </citation>
    <scope>NUCLEOTIDE SEQUENCE</scope>
</reference>
<dbReference type="AlphaFoldDB" id="A0A0E9T0M4"/>
<protein>
    <submittedName>
        <fullName evidence="1">Uncharacterized protein</fullName>
    </submittedName>
</protein>
<reference evidence="1" key="1">
    <citation type="submission" date="2014-11" db="EMBL/GenBank/DDBJ databases">
        <authorList>
            <person name="Amaro Gonzalez C."/>
        </authorList>
    </citation>
    <scope>NUCLEOTIDE SEQUENCE</scope>
</reference>
<organism evidence="1">
    <name type="scientific">Anguilla anguilla</name>
    <name type="common">European freshwater eel</name>
    <name type="synonym">Muraena anguilla</name>
    <dbReference type="NCBI Taxonomy" id="7936"/>
    <lineage>
        <taxon>Eukaryota</taxon>
        <taxon>Metazoa</taxon>
        <taxon>Chordata</taxon>
        <taxon>Craniata</taxon>
        <taxon>Vertebrata</taxon>
        <taxon>Euteleostomi</taxon>
        <taxon>Actinopterygii</taxon>
        <taxon>Neopterygii</taxon>
        <taxon>Teleostei</taxon>
        <taxon>Anguilliformes</taxon>
        <taxon>Anguillidae</taxon>
        <taxon>Anguilla</taxon>
    </lineage>
</organism>
<evidence type="ECO:0000313" key="1">
    <source>
        <dbReference type="EMBL" id="JAH46263.1"/>
    </source>
</evidence>
<sequence>MCNSIRLITADDLKSDWLDLSTKCRICAFLLMQSSVGVGHALKRIIMLHKKQKYVIVA</sequence>
<name>A0A0E9T0M4_ANGAN</name>
<accession>A0A0E9T0M4</accession>
<proteinExistence type="predicted"/>
<dbReference type="EMBL" id="GBXM01062314">
    <property type="protein sequence ID" value="JAH46263.1"/>
    <property type="molecule type" value="Transcribed_RNA"/>
</dbReference>